<dbReference type="PANTHER" id="PTHR34653:SF1">
    <property type="entry name" value="FLAGELLAR HOOK-BASAL BODY COMPLEX PROTEIN FLIE"/>
    <property type="match status" value="1"/>
</dbReference>
<evidence type="ECO:0000256" key="3">
    <source>
        <dbReference type="ARBA" id="ARBA00023143"/>
    </source>
</evidence>
<accession>A0A497VWG7</accession>
<dbReference type="PANTHER" id="PTHR34653">
    <property type="match status" value="1"/>
</dbReference>
<comment type="similarity">
    <text evidence="2">Belongs to the FliE family.</text>
</comment>
<proteinExistence type="inferred from homology"/>
<dbReference type="AlphaFoldDB" id="A0A497VWG7"/>
<dbReference type="OrthoDB" id="9812413at2"/>
<dbReference type="NCBIfam" id="NF001994">
    <property type="entry name" value="PRK00790.1-5"/>
    <property type="match status" value="1"/>
</dbReference>
<evidence type="ECO:0000256" key="1">
    <source>
        <dbReference type="ARBA" id="ARBA00004117"/>
    </source>
</evidence>
<sequence>MDISTTLAQRAYGAAKPATKPSIELGMGNAAQKFSEIVAEGESVAMASMTGNVDPHRLVEALTQSELAIQTAVSVRDKVVEAYQEILRMPV</sequence>
<dbReference type="GO" id="GO:0009425">
    <property type="term" value="C:bacterial-type flagellum basal body"/>
    <property type="evidence" value="ECO:0007669"/>
    <property type="project" value="UniProtKB-SubCell"/>
</dbReference>
<keyword evidence="3" id="KW-0975">Bacterial flagellum</keyword>
<keyword evidence="4" id="KW-0969">Cilium</keyword>
<dbReference type="InterPro" id="IPR001624">
    <property type="entry name" value="FliE"/>
</dbReference>
<protein>
    <submittedName>
        <fullName evidence="4">Flagellar hook-basal body complex protein FliE</fullName>
    </submittedName>
</protein>
<evidence type="ECO:0000313" key="5">
    <source>
        <dbReference type="Proteomes" id="UP000269157"/>
    </source>
</evidence>
<dbReference type="RefSeq" id="WP_121025841.1">
    <property type="nucleotide sequence ID" value="NZ_RCCE01000005.1"/>
</dbReference>
<dbReference type="Pfam" id="PF02049">
    <property type="entry name" value="FliE"/>
    <property type="match status" value="1"/>
</dbReference>
<dbReference type="GO" id="GO:0003774">
    <property type="term" value="F:cytoskeletal motor activity"/>
    <property type="evidence" value="ECO:0007669"/>
    <property type="project" value="InterPro"/>
</dbReference>
<dbReference type="Proteomes" id="UP000269157">
    <property type="component" value="Unassembled WGS sequence"/>
</dbReference>
<evidence type="ECO:0000313" key="4">
    <source>
        <dbReference type="EMBL" id="RLJ41193.1"/>
    </source>
</evidence>
<gene>
    <name evidence="4" type="ORF">BCF46_2981</name>
</gene>
<organism evidence="4 5">
    <name type="scientific">Litoreibacter meonggei</name>
    <dbReference type="NCBI Taxonomy" id="1049199"/>
    <lineage>
        <taxon>Bacteria</taxon>
        <taxon>Pseudomonadati</taxon>
        <taxon>Pseudomonadota</taxon>
        <taxon>Alphaproteobacteria</taxon>
        <taxon>Rhodobacterales</taxon>
        <taxon>Roseobacteraceae</taxon>
        <taxon>Litoreibacter</taxon>
    </lineage>
</organism>
<dbReference type="GO" id="GO:0071973">
    <property type="term" value="P:bacterial-type flagellum-dependent cell motility"/>
    <property type="evidence" value="ECO:0007669"/>
    <property type="project" value="InterPro"/>
</dbReference>
<evidence type="ECO:0000256" key="2">
    <source>
        <dbReference type="ARBA" id="ARBA00009272"/>
    </source>
</evidence>
<reference evidence="4 5" key="1">
    <citation type="submission" date="2018-10" db="EMBL/GenBank/DDBJ databases">
        <title>Genomic Encyclopedia of Archaeal and Bacterial Type Strains, Phase II (KMG-II): from individual species to whole genera.</title>
        <authorList>
            <person name="Goeker M."/>
        </authorList>
    </citation>
    <scope>NUCLEOTIDE SEQUENCE [LARGE SCALE GENOMIC DNA]</scope>
    <source>
        <strain evidence="4 5">DSM 29466</strain>
    </source>
</reference>
<comment type="caution">
    <text evidence="4">The sequence shown here is derived from an EMBL/GenBank/DDBJ whole genome shotgun (WGS) entry which is preliminary data.</text>
</comment>
<comment type="subcellular location">
    <subcellularLocation>
        <location evidence="1">Bacterial flagellum basal body</location>
    </subcellularLocation>
</comment>
<keyword evidence="5" id="KW-1185">Reference proteome</keyword>
<name>A0A497VWG7_9RHOB</name>
<dbReference type="GO" id="GO:0005198">
    <property type="term" value="F:structural molecule activity"/>
    <property type="evidence" value="ECO:0007669"/>
    <property type="project" value="InterPro"/>
</dbReference>
<keyword evidence="4" id="KW-0282">Flagellum</keyword>
<keyword evidence="4" id="KW-0966">Cell projection</keyword>
<dbReference type="EMBL" id="RCCE01000005">
    <property type="protein sequence ID" value="RLJ41193.1"/>
    <property type="molecule type" value="Genomic_DNA"/>
</dbReference>